<evidence type="ECO:0000313" key="1">
    <source>
        <dbReference type="EMBL" id="KKK70912.1"/>
    </source>
</evidence>
<gene>
    <name evidence="1" type="ORF">LCGC14_2919250</name>
</gene>
<proteinExistence type="predicted"/>
<reference evidence="1" key="1">
    <citation type="journal article" date="2015" name="Nature">
        <title>Complex archaea that bridge the gap between prokaryotes and eukaryotes.</title>
        <authorList>
            <person name="Spang A."/>
            <person name="Saw J.H."/>
            <person name="Jorgensen S.L."/>
            <person name="Zaremba-Niedzwiedzka K."/>
            <person name="Martijn J."/>
            <person name="Lind A.E."/>
            <person name="van Eijk R."/>
            <person name="Schleper C."/>
            <person name="Guy L."/>
            <person name="Ettema T.J."/>
        </authorList>
    </citation>
    <scope>NUCLEOTIDE SEQUENCE</scope>
</reference>
<protein>
    <submittedName>
        <fullName evidence="1">Uncharacterized protein</fullName>
    </submittedName>
</protein>
<accession>A0A0F8XPG3</accession>
<comment type="caution">
    <text evidence="1">The sequence shown here is derived from an EMBL/GenBank/DDBJ whole genome shotgun (WGS) entry which is preliminary data.</text>
</comment>
<feature type="non-terminal residue" evidence="1">
    <location>
        <position position="1"/>
    </location>
</feature>
<sequence length="65" mass="7523">SVEACIEILIKCVREDECRIQKGLAFSQPRKNMFPILKRLYMYLNYDVIVATQLAKATMERDGVV</sequence>
<dbReference type="EMBL" id="LAZR01057969">
    <property type="protein sequence ID" value="KKK70912.1"/>
    <property type="molecule type" value="Genomic_DNA"/>
</dbReference>
<name>A0A0F8XPG3_9ZZZZ</name>
<dbReference type="AlphaFoldDB" id="A0A0F8XPG3"/>
<organism evidence="1">
    <name type="scientific">marine sediment metagenome</name>
    <dbReference type="NCBI Taxonomy" id="412755"/>
    <lineage>
        <taxon>unclassified sequences</taxon>
        <taxon>metagenomes</taxon>
        <taxon>ecological metagenomes</taxon>
    </lineage>
</organism>